<name>A0A4S4C1R2_9BACL</name>
<accession>A0A4S4C1R2</accession>
<comment type="caution">
    <text evidence="1">The sequence shown here is derived from an EMBL/GenBank/DDBJ whole genome shotgun (WGS) entry which is preliminary data.</text>
</comment>
<keyword evidence="2" id="KW-1185">Reference proteome</keyword>
<dbReference type="Proteomes" id="UP000310636">
    <property type="component" value="Unassembled WGS sequence"/>
</dbReference>
<dbReference type="EMBL" id="SSOB01000013">
    <property type="protein sequence ID" value="THF79489.1"/>
    <property type="molecule type" value="Genomic_DNA"/>
</dbReference>
<reference evidence="1 2" key="1">
    <citation type="submission" date="2019-04" db="EMBL/GenBank/DDBJ databases">
        <title>Cohnella sp. nov. isolated from preserved vegetables.</title>
        <authorList>
            <person name="Lin S.-Y."/>
            <person name="Hung M.-H."/>
            <person name="Young C.-C."/>
        </authorList>
    </citation>
    <scope>NUCLEOTIDE SEQUENCE [LARGE SCALE GENOMIC DNA]</scope>
    <source>
        <strain evidence="1 2">CC-MHH1044</strain>
    </source>
</reference>
<proteinExistence type="predicted"/>
<dbReference type="AlphaFoldDB" id="A0A4S4C1R2"/>
<evidence type="ECO:0000313" key="2">
    <source>
        <dbReference type="Proteomes" id="UP000310636"/>
    </source>
</evidence>
<sequence length="94" mass="10655">MQLRILGARTSYDKANGYVAHIQFEVDGHKQPYEATMQSDRGDEWSHSLFFLGESGSEEEIDAVEAELDTNDELFELLVDAAERAWNESETSRA</sequence>
<gene>
    <name evidence="1" type="ORF">E6C55_11925</name>
</gene>
<dbReference type="OrthoDB" id="2665115at2"/>
<protein>
    <submittedName>
        <fullName evidence="1">Uncharacterized protein</fullName>
    </submittedName>
</protein>
<evidence type="ECO:0000313" key="1">
    <source>
        <dbReference type="EMBL" id="THF79489.1"/>
    </source>
</evidence>
<organism evidence="1 2">
    <name type="scientific">Cohnella fermenti</name>
    <dbReference type="NCBI Taxonomy" id="2565925"/>
    <lineage>
        <taxon>Bacteria</taxon>
        <taxon>Bacillati</taxon>
        <taxon>Bacillota</taxon>
        <taxon>Bacilli</taxon>
        <taxon>Bacillales</taxon>
        <taxon>Paenibacillaceae</taxon>
        <taxon>Cohnella</taxon>
    </lineage>
</organism>
<dbReference type="RefSeq" id="WP_136370025.1">
    <property type="nucleotide sequence ID" value="NZ_SSOB01000013.1"/>
</dbReference>